<evidence type="ECO:0000259" key="1">
    <source>
        <dbReference type="Pfam" id="PF13087"/>
    </source>
</evidence>
<keyword evidence="2" id="KW-0347">Helicase</keyword>
<reference evidence="2 3" key="1">
    <citation type="submission" date="2023-09" db="EMBL/GenBank/DDBJ databases">
        <authorList>
            <person name="Rey-Velasco X."/>
        </authorList>
    </citation>
    <scope>NUCLEOTIDE SEQUENCE [LARGE SCALE GENOMIC DNA]</scope>
    <source>
        <strain evidence="2 3">F394</strain>
    </source>
</reference>
<feature type="domain" description="DNA2/NAM7 helicase-like C-terminal" evidence="1">
    <location>
        <begin position="52"/>
        <end position="237"/>
    </location>
</feature>
<evidence type="ECO:0000313" key="2">
    <source>
        <dbReference type="EMBL" id="MDT0632867.1"/>
    </source>
</evidence>
<name>A0ABU3BU94_9BACT</name>
<organism evidence="2 3">
    <name type="scientific">Rubrivirga litoralis</name>
    <dbReference type="NCBI Taxonomy" id="3075598"/>
    <lineage>
        <taxon>Bacteria</taxon>
        <taxon>Pseudomonadati</taxon>
        <taxon>Rhodothermota</taxon>
        <taxon>Rhodothermia</taxon>
        <taxon>Rhodothermales</taxon>
        <taxon>Rubricoccaceae</taxon>
        <taxon>Rubrivirga</taxon>
    </lineage>
</organism>
<dbReference type="Pfam" id="PF13087">
    <property type="entry name" value="AAA_12"/>
    <property type="match status" value="1"/>
</dbReference>
<keyword evidence="2" id="KW-0378">Hydrolase</keyword>
<dbReference type="RefSeq" id="WP_311665188.1">
    <property type="nucleotide sequence ID" value="NZ_JAVRHT010000040.1"/>
</dbReference>
<dbReference type="SUPFAM" id="SSF52540">
    <property type="entry name" value="P-loop containing nucleoside triphosphate hydrolases"/>
    <property type="match status" value="1"/>
</dbReference>
<dbReference type="PANTHER" id="PTHR10887:SF495">
    <property type="entry name" value="HELICASE SENATAXIN ISOFORM X1-RELATED"/>
    <property type="match status" value="1"/>
</dbReference>
<dbReference type="Gene3D" id="3.40.50.300">
    <property type="entry name" value="P-loop containing nucleotide triphosphate hydrolases"/>
    <property type="match status" value="1"/>
</dbReference>
<evidence type="ECO:0000313" key="3">
    <source>
        <dbReference type="Proteomes" id="UP001267426"/>
    </source>
</evidence>
<dbReference type="InterPro" id="IPR027417">
    <property type="entry name" value="P-loop_NTPase"/>
</dbReference>
<keyword evidence="2" id="KW-0547">Nucleotide-binding</keyword>
<comment type="caution">
    <text evidence="2">The sequence shown here is derived from an EMBL/GenBank/DDBJ whole genome shotgun (WGS) entry which is preliminary data.</text>
</comment>
<dbReference type="InterPro" id="IPR041679">
    <property type="entry name" value="DNA2/NAM7-like_C"/>
</dbReference>
<accession>A0ABU3BU94</accession>
<protein>
    <submittedName>
        <fullName evidence="2">C-terminal helicase domain-containing protein</fullName>
    </submittedName>
</protein>
<proteinExistence type="predicted"/>
<dbReference type="EMBL" id="JAVRHT010000040">
    <property type="protein sequence ID" value="MDT0632867.1"/>
    <property type="molecule type" value="Genomic_DNA"/>
</dbReference>
<keyword evidence="3" id="KW-1185">Reference proteome</keyword>
<keyword evidence="2" id="KW-0067">ATP-binding</keyword>
<dbReference type="InterPro" id="IPR047187">
    <property type="entry name" value="SF1_C_Upf1"/>
</dbReference>
<gene>
    <name evidence="2" type="ORF">RM540_14005</name>
</gene>
<dbReference type="InterPro" id="IPR045055">
    <property type="entry name" value="DNA2/NAM7-like"/>
</dbReference>
<dbReference type="CDD" id="cd18808">
    <property type="entry name" value="SF1_C_Upf1"/>
    <property type="match status" value="1"/>
</dbReference>
<dbReference type="GO" id="GO:0004386">
    <property type="term" value="F:helicase activity"/>
    <property type="evidence" value="ECO:0007669"/>
    <property type="project" value="UniProtKB-KW"/>
</dbReference>
<dbReference type="Proteomes" id="UP001267426">
    <property type="component" value="Unassembled WGS sequence"/>
</dbReference>
<sequence>MIGDPYQLRHITSVGEEAEARFAKRAGVTDLLPRLSYVRNSTYDAAEAALSEAGGHRVFLREHYRCHPEIVAFPARAVYKGRDQLLVRTTPEQYTARIPPPLHGLVWHHVAGQARRVRSSWINDAEIDAIIRLLTEWSAAGHLANTDLSIGIVTPFRPQADAIRDRVRRLDLWASRPPPTVGAAHAFQGDERDVMLLSSVVALGIWPGSASWVSGEVNLLNVAVTRARAGLHVVGDEGACRETGGALRDLVACARLRACDGVANGVGPDTSLAVSTG</sequence>
<dbReference type="PANTHER" id="PTHR10887">
    <property type="entry name" value="DNA2/NAM7 HELICASE FAMILY"/>
    <property type="match status" value="1"/>
</dbReference>